<comment type="caution">
    <text evidence="2">The sequence shown here is derived from an EMBL/GenBank/DDBJ whole genome shotgun (WGS) entry which is preliminary data.</text>
</comment>
<organism evidence="2 3">
    <name type="scientific">Streptomyces doudnae</name>
    <dbReference type="NCBI Taxonomy" id="3075536"/>
    <lineage>
        <taxon>Bacteria</taxon>
        <taxon>Bacillati</taxon>
        <taxon>Actinomycetota</taxon>
        <taxon>Actinomycetes</taxon>
        <taxon>Kitasatosporales</taxon>
        <taxon>Streptomycetaceae</taxon>
        <taxon>Streptomyces</taxon>
    </lineage>
</organism>
<feature type="compositionally biased region" description="Polar residues" evidence="1">
    <location>
        <begin position="70"/>
        <end position="81"/>
    </location>
</feature>
<evidence type="ECO:0000313" key="3">
    <source>
        <dbReference type="Proteomes" id="UP001183535"/>
    </source>
</evidence>
<keyword evidence="3" id="KW-1185">Reference proteome</keyword>
<feature type="region of interest" description="Disordered" evidence="1">
    <location>
        <begin position="1"/>
        <end position="34"/>
    </location>
</feature>
<accession>A0ABD5EXW5</accession>
<sequence>MAVGQEVWSGLRSQNEGGNGNLKKSALDSIGNPQLRLPHGHVAQTLLTAVIIFEANLRAIRRFLRDQGIQPRNASPQSAATQPGDLSDPPLARPLPTEQVEPPPHE</sequence>
<reference evidence="3" key="1">
    <citation type="submission" date="2023-07" db="EMBL/GenBank/DDBJ databases">
        <title>30 novel species of actinomycetes from the DSMZ collection.</title>
        <authorList>
            <person name="Nouioui I."/>
        </authorList>
    </citation>
    <scope>NUCLEOTIDE SEQUENCE [LARGE SCALE GENOMIC DNA]</scope>
    <source>
        <strain evidence="3">DSM 41981</strain>
    </source>
</reference>
<dbReference type="RefSeq" id="WP_093835641.1">
    <property type="nucleotide sequence ID" value="NZ_JAVRES010000028.1"/>
</dbReference>
<dbReference type="Proteomes" id="UP001183535">
    <property type="component" value="Unassembled WGS sequence"/>
</dbReference>
<proteinExistence type="predicted"/>
<dbReference type="AlphaFoldDB" id="A0ABD5EXW5"/>
<feature type="region of interest" description="Disordered" evidence="1">
    <location>
        <begin position="68"/>
        <end position="106"/>
    </location>
</feature>
<gene>
    <name evidence="2" type="ORF">RM877_33260</name>
</gene>
<evidence type="ECO:0000313" key="2">
    <source>
        <dbReference type="EMBL" id="MDT0439538.1"/>
    </source>
</evidence>
<protein>
    <recommendedName>
        <fullName evidence="4">Tn3 transposase DDE domain-containing protein</fullName>
    </recommendedName>
</protein>
<dbReference type="EMBL" id="JAVRES010000028">
    <property type="protein sequence ID" value="MDT0439538.1"/>
    <property type="molecule type" value="Genomic_DNA"/>
</dbReference>
<evidence type="ECO:0000256" key="1">
    <source>
        <dbReference type="SAM" id="MobiDB-lite"/>
    </source>
</evidence>
<evidence type="ECO:0008006" key="4">
    <source>
        <dbReference type="Google" id="ProtNLM"/>
    </source>
</evidence>
<name>A0ABD5EXW5_9ACTN</name>